<feature type="signal peptide" evidence="3">
    <location>
        <begin position="1"/>
        <end position="22"/>
    </location>
</feature>
<keyword evidence="2" id="KW-1133">Transmembrane helix</keyword>
<protein>
    <submittedName>
        <fullName evidence="4">Uncharacterized protein</fullName>
    </submittedName>
</protein>
<keyword evidence="3" id="KW-0732">Signal</keyword>
<feature type="region of interest" description="Disordered" evidence="1">
    <location>
        <begin position="691"/>
        <end position="719"/>
    </location>
</feature>
<feature type="chain" id="PRO_5020937411" evidence="3">
    <location>
        <begin position="23"/>
        <end position="776"/>
    </location>
</feature>
<evidence type="ECO:0000313" key="5">
    <source>
        <dbReference type="Proteomes" id="UP000308267"/>
    </source>
</evidence>
<feature type="compositionally biased region" description="Low complexity" evidence="1">
    <location>
        <begin position="435"/>
        <end position="457"/>
    </location>
</feature>
<reference evidence="4 5" key="1">
    <citation type="journal article" date="2019" name="BMC Genomics">
        <title>New insights from Opisthorchis felineus genome: update on genomics of the epidemiologically important liver flukes.</title>
        <authorList>
            <person name="Ershov N.I."/>
            <person name="Mordvinov V.A."/>
            <person name="Prokhortchouk E.B."/>
            <person name="Pakharukova M.Y."/>
            <person name="Gunbin K.V."/>
            <person name="Ustyantsev K."/>
            <person name="Genaev M.A."/>
            <person name="Blinov A.G."/>
            <person name="Mazur A."/>
            <person name="Boulygina E."/>
            <person name="Tsygankova S."/>
            <person name="Khrameeva E."/>
            <person name="Chekanov N."/>
            <person name="Fan G."/>
            <person name="Xiao A."/>
            <person name="Zhang H."/>
            <person name="Xu X."/>
            <person name="Yang H."/>
            <person name="Solovyev V."/>
            <person name="Lee S.M."/>
            <person name="Liu X."/>
            <person name="Afonnikov D.A."/>
            <person name="Skryabin K.G."/>
        </authorList>
    </citation>
    <scope>NUCLEOTIDE SEQUENCE [LARGE SCALE GENOMIC DNA]</scope>
    <source>
        <strain evidence="4">AK-0245</strain>
        <tissue evidence="4">Whole organism</tissue>
    </source>
</reference>
<feature type="transmembrane region" description="Helical" evidence="2">
    <location>
        <begin position="530"/>
        <end position="556"/>
    </location>
</feature>
<name>A0A4S2LGS8_OPIFE</name>
<feature type="region of interest" description="Disordered" evidence="1">
    <location>
        <begin position="429"/>
        <end position="505"/>
    </location>
</feature>
<accession>A0A4S2LGS8</accession>
<evidence type="ECO:0000256" key="1">
    <source>
        <dbReference type="SAM" id="MobiDB-lite"/>
    </source>
</evidence>
<keyword evidence="2" id="KW-0472">Membrane</keyword>
<proteinExistence type="predicted"/>
<organism evidence="4 5">
    <name type="scientific">Opisthorchis felineus</name>
    <dbReference type="NCBI Taxonomy" id="147828"/>
    <lineage>
        <taxon>Eukaryota</taxon>
        <taxon>Metazoa</taxon>
        <taxon>Spiralia</taxon>
        <taxon>Lophotrochozoa</taxon>
        <taxon>Platyhelminthes</taxon>
        <taxon>Trematoda</taxon>
        <taxon>Digenea</taxon>
        <taxon>Opisthorchiida</taxon>
        <taxon>Opisthorchiata</taxon>
        <taxon>Opisthorchiidae</taxon>
        <taxon>Opisthorchis</taxon>
    </lineage>
</organism>
<dbReference type="AlphaFoldDB" id="A0A4S2LGS8"/>
<dbReference type="OrthoDB" id="6267099at2759"/>
<sequence>MPRLEVLLFVSFINFIPCLILSDSENSAQLIDSLYLPSDLENAETKGQSSNTFADSDIPTYPNGYIQPQPVHSTNYQIVGRTKNIVGEPRNRYYLDEGLCPSVHCFTFRNSTTRKVVLDCQDKMLSTTITVLERINCSFWKNPTTTHSFRTAAITGPAMAEGRGYDLKIILSPAQGHKDRGDAVRRLHIDHLIPGVLGWIVQTLRHNLQLELSPIHLTISYIYIATLRRIDLGDLSTRSRVTRLSIWNPFNWEDDSLIPNTVVGTKGNFAYAQDPILPPYFRLTVFCDVANRISSFRRLWLPWKSWQVRFYHCHDNYECRSWISRYPICDVFSSQTFMPVYFLLPQPAVGSHSSPKHYLHFSGVNSRNKAGNQLLFENTCQREADLWDPVDDLKLDHVRKCWQPNVYNMDANQRVESLDSVVIVPESESNGYELEATPTSTAAPKTTTTEAVTLSSTPSTQTPDRDIENLTSTEKTPAESFALSPNTSDTSVAKEDHEPSPPTLLQMANAPAYSFDDKPTGVERSTSESYLIYIIVSLMLLVLFLLFALIFAIICIRRRASREQQERKLTNGYLRRLDENTLYGSCPHPLTSSVMFLKRKSVGAYSPRSVRNLPRTTSEYFTSTVDTTLGLGNIGDYGATGNRGLSNPNLNASFKAVYVNCGKVRTKSHHDSQTSVNSVSKKLNHSPYGLRKNGLGELPSARPPQPWHGPKLNKRKKPGERFRNSRMFALWRRSKRPHTMVFEDGELPKENWPEGLKSSLANILCIWHVLTYWHPK</sequence>
<gene>
    <name evidence="4" type="ORF">CRM22_009007</name>
</gene>
<keyword evidence="5" id="KW-1185">Reference proteome</keyword>
<evidence type="ECO:0000256" key="2">
    <source>
        <dbReference type="SAM" id="Phobius"/>
    </source>
</evidence>
<comment type="caution">
    <text evidence="4">The sequence shown here is derived from an EMBL/GenBank/DDBJ whole genome shotgun (WGS) entry which is preliminary data.</text>
</comment>
<dbReference type="Proteomes" id="UP000308267">
    <property type="component" value="Unassembled WGS sequence"/>
</dbReference>
<keyword evidence="2" id="KW-0812">Transmembrane</keyword>
<evidence type="ECO:0000256" key="3">
    <source>
        <dbReference type="SAM" id="SignalP"/>
    </source>
</evidence>
<dbReference type="EMBL" id="SJOL01008815">
    <property type="protein sequence ID" value="TGZ59567.1"/>
    <property type="molecule type" value="Genomic_DNA"/>
</dbReference>
<evidence type="ECO:0000313" key="4">
    <source>
        <dbReference type="EMBL" id="TGZ59567.1"/>
    </source>
</evidence>